<evidence type="ECO:0000313" key="1">
    <source>
        <dbReference type="EMBL" id="PKI59415.1"/>
    </source>
</evidence>
<organism evidence="1 2">
    <name type="scientific">Punica granatum</name>
    <name type="common">Pomegranate</name>
    <dbReference type="NCBI Taxonomy" id="22663"/>
    <lineage>
        <taxon>Eukaryota</taxon>
        <taxon>Viridiplantae</taxon>
        <taxon>Streptophyta</taxon>
        <taxon>Embryophyta</taxon>
        <taxon>Tracheophyta</taxon>
        <taxon>Spermatophyta</taxon>
        <taxon>Magnoliopsida</taxon>
        <taxon>eudicotyledons</taxon>
        <taxon>Gunneridae</taxon>
        <taxon>Pentapetalae</taxon>
        <taxon>rosids</taxon>
        <taxon>malvids</taxon>
        <taxon>Myrtales</taxon>
        <taxon>Lythraceae</taxon>
        <taxon>Punica</taxon>
    </lineage>
</organism>
<dbReference type="AlphaFoldDB" id="A0A2I0JSZ3"/>
<sequence>MVSMRSDLALLSQIWLRNSQRFPTLWVALALNHTLGSELSLALKHTLALEPWFSESKACESHGWVCHPNMNPAIWLGALGVLEGP</sequence>
<dbReference type="EMBL" id="PGOL01001275">
    <property type="protein sequence ID" value="PKI59415.1"/>
    <property type="molecule type" value="Genomic_DNA"/>
</dbReference>
<protein>
    <submittedName>
        <fullName evidence="1">Uncharacterized protein</fullName>
    </submittedName>
</protein>
<name>A0A2I0JSZ3_PUNGR</name>
<comment type="caution">
    <text evidence="1">The sequence shown here is derived from an EMBL/GenBank/DDBJ whole genome shotgun (WGS) entry which is preliminary data.</text>
</comment>
<reference evidence="1 2" key="1">
    <citation type="submission" date="2017-11" db="EMBL/GenBank/DDBJ databases">
        <title>De-novo sequencing of pomegranate (Punica granatum L.) genome.</title>
        <authorList>
            <person name="Akparov Z."/>
            <person name="Amiraslanov A."/>
            <person name="Hajiyeva S."/>
            <person name="Abbasov M."/>
            <person name="Kaur K."/>
            <person name="Hamwieh A."/>
            <person name="Solovyev V."/>
            <person name="Salamov A."/>
            <person name="Braich B."/>
            <person name="Kosarev P."/>
            <person name="Mahmoud A."/>
            <person name="Hajiyev E."/>
            <person name="Babayeva S."/>
            <person name="Izzatullayeva V."/>
            <person name="Mammadov A."/>
            <person name="Mammadov A."/>
            <person name="Sharifova S."/>
            <person name="Ojaghi J."/>
            <person name="Eynullazada K."/>
            <person name="Bayramov B."/>
            <person name="Abdulazimova A."/>
            <person name="Shahmuradov I."/>
        </authorList>
    </citation>
    <scope>NUCLEOTIDE SEQUENCE [LARGE SCALE GENOMIC DNA]</scope>
    <source>
        <strain evidence="2">cv. AG2017</strain>
        <tissue evidence="1">Leaf</tissue>
    </source>
</reference>
<evidence type="ECO:0000313" key="2">
    <source>
        <dbReference type="Proteomes" id="UP000233551"/>
    </source>
</evidence>
<proteinExistence type="predicted"/>
<accession>A0A2I0JSZ3</accession>
<dbReference type="Proteomes" id="UP000233551">
    <property type="component" value="Unassembled WGS sequence"/>
</dbReference>
<keyword evidence="2" id="KW-1185">Reference proteome</keyword>
<gene>
    <name evidence="1" type="ORF">CRG98_020174</name>
</gene>